<name>A0AAV4QLF2_CAEEX</name>
<protein>
    <submittedName>
        <fullName evidence="2">Uncharacterized protein</fullName>
    </submittedName>
</protein>
<dbReference type="AlphaFoldDB" id="A0AAV4QLF2"/>
<keyword evidence="3" id="KW-1185">Reference proteome</keyword>
<reference evidence="2 3" key="1">
    <citation type="submission" date="2021-06" db="EMBL/GenBank/DDBJ databases">
        <title>Caerostris extrusa draft genome.</title>
        <authorList>
            <person name="Kono N."/>
            <person name="Arakawa K."/>
        </authorList>
    </citation>
    <scope>NUCLEOTIDE SEQUENCE [LARGE SCALE GENOMIC DNA]</scope>
</reference>
<sequence>MFGQGVLLPSPSPVDSGASFPGQPINPETDDWQKIGSVYTCAHLPKHCDTHKVTCARADCVLNTNDVVPLSFFLSSNWGQ</sequence>
<gene>
    <name evidence="2" type="ORF">CEXT_450891</name>
</gene>
<dbReference type="EMBL" id="BPLR01006331">
    <property type="protein sequence ID" value="GIY09099.1"/>
    <property type="molecule type" value="Genomic_DNA"/>
</dbReference>
<comment type="caution">
    <text evidence="2">The sequence shown here is derived from an EMBL/GenBank/DDBJ whole genome shotgun (WGS) entry which is preliminary data.</text>
</comment>
<evidence type="ECO:0000256" key="1">
    <source>
        <dbReference type="SAM" id="MobiDB-lite"/>
    </source>
</evidence>
<evidence type="ECO:0000313" key="2">
    <source>
        <dbReference type="EMBL" id="GIY09099.1"/>
    </source>
</evidence>
<dbReference type="Proteomes" id="UP001054945">
    <property type="component" value="Unassembled WGS sequence"/>
</dbReference>
<feature type="region of interest" description="Disordered" evidence="1">
    <location>
        <begin position="1"/>
        <end position="29"/>
    </location>
</feature>
<organism evidence="2 3">
    <name type="scientific">Caerostris extrusa</name>
    <name type="common">Bark spider</name>
    <name type="synonym">Caerostris bankana</name>
    <dbReference type="NCBI Taxonomy" id="172846"/>
    <lineage>
        <taxon>Eukaryota</taxon>
        <taxon>Metazoa</taxon>
        <taxon>Ecdysozoa</taxon>
        <taxon>Arthropoda</taxon>
        <taxon>Chelicerata</taxon>
        <taxon>Arachnida</taxon>
        <taxon>Araneae</taxon>
        <taxon>Araneomorphae</taxon>
        <taxon>Entelegynae</taxon>
        <taxon>Araneoidea</taxon>
        <taxon>Araneidae</taxon>
        <taxon>Caerostris</taxon>
    </lineage>
</organism>
<proteinExistence type="predicted"/>
<evidence type="ECO:0000313" key="3">
    <source>
        <dbReference type="Proteomes" id="UP001054945"/>
    </source>
</evidence>
<accession>A0AAV4QLF2</accession>